<evidence type="ECO:0000256" key="2">
    <source>
        <dbReference type="ARBA" id="ARBA00022643"/>
    </source>
</evidence>
<dbReference type="AlphaFoldDB" id="A0A4R3QGK6"/>
<comment type="caution">
    <text evidence="4">The sequence shown here is derived from an EMBL/GenBank/DDBJ whole genome shotgun (WGS) entry which is preliminary data.</text>
</comment>
<name>A0A4R3QGK6_RHISU</name>
<proteinExistence type="predicted"/>
<dbReference type="PROSITE" id="PS51318">
    <property type="entry name" value="TAT"/>
    <property type="match status" value="1"/>
</dbReference>
<evidence type="ECO:0000256" key="1">
    <source>
        <dbReference type="ARBA" id="ARBA00022630"/>
    </source>
</evidence>
<gene>
    <name evidence="4" type="ORF">EV132_101148</name>
</gene>
<keyword evidence="2" id="KW-0288">FMN</keyword>
<feature type="domain" description="Flavodoxin-like" evidence="3">
    <location>
        <begin position="39"/>
        <end position="190"/>
    </location>
</feature>
<dbReference type="PROSITE" id="PS50902">
    <property type="entry name" value="FLAVODOXIN_LIKE"/>
    <property type="match status" value="1"/>
</dbReference>
<dbReference type="PANTHER" id="PTHR39201:SF1">
    <property type="entry name" value="FLAVODOXIN-LIKE DOMAIN-CONTAINING PROTEIN"/>
    <property type="match status" value="1"/>
</dbReference>
<dbReference type="InterPro" id="IPR029039">
    <property type="entry name" value="Flavoprotein-like_sf"/>
</dbReference>
<reference evidence="4 5" key="1">
    <citation type="submission" date="2019-03" db="EMBL/GenBank/DDBJ databases">
        <title>Genomic Encyclopedia of Type Strains, Phase IV (KMG-V): Genome sequencing to study the core and pangenomes of soil and plant-associated prokaryotes.</title>
        <authorList>
            <person name="Whitman W."/>
        </authorList>
    </citation>
    <scope>NUCLEOTIDE SEQUENCE [LARGE SCALE GENOMIC DNA]</scope>
    <source>
        <strain evidence="4 5">Hc14</strain>
    </source>
</reference>
<dbReference type="Pfam" id="PF12682">
    <property type="entry name" value="Flavodoxin_4"/>
    <property type="match status" value="1"/>
</dbReference>
<protein>
    <submittedName>
        <fullName evidence="4">Flavodoxin</fullName>
    </submittedName>
</protein>
<dbReference type="RefSeq" id="WP_132558166.1">
    <property type="nucleotide sequence ID" value="NZ_SMBH01000001.1"/>
</dbReference>
<evidence type="ECO:0000259" key="3">
    <source>
        <dbReference type="PROSITE" id="PS50902"/>
    </source>
</evidence>
<accession>A0A4R3QGK6</accession>
<evidence type="ECO:0000313" key="5">
    <source>
        <dbReference type="Proteomes" id="UP000294576"/>
    </source>
</evidence>
<dbReference type="Gene3D" id="3.40.50.360">
    <property type="match status" value="1"/>
</dbReference>
<organism evidence="4 5">
    <name type="scientific">Rhizobium sullae</name>
    <name type="common">Rhizobium hedysari</name>
    <dbReference type="NCBI Taxonomy" id="50338"/>
    <lineage>
        <taxon>Bacteria</taxon>
        <taxon>Pseudomonadati</taxon>
        <taxon>Pseudomonadota</taxon>
        <taxon>Alphaproteobacteria</taxon>
        <taxon>Hyphomicrobiales</taxon>
        <taxon>Rhizobiaceae</taxon>
        <taxon>Rhizobium/Agrobacterium group</taxon>
        <taxon>Rhizobium</taxon>
    </lineage>
</organism>
<dbReference type="InterPro" id="IPR006311">
    <property type="entry name" value="TAT_signal"/>
</dbReference>
<keyword evidence="1" id="KW-0285">Flavoprotein</keyword>
<evidence type="ECO:0000313" key="4">
    <source>
        <dbReference type="EMBL" id="TCU20084.1"/>
    </source>
</evidence>
<dbReference type="GO" id="GO:0010181">
    <property type="term" value="F:FMN binding"/>
    <property type="evidence" value="ECO:0007669"/>
    <property type="project" value="InterPro"/>
</dbReference>
<dbReference type="PANTHER" id="PTHR39201">
    <property type="entry name" value="EXPORTED PROTEIN-RELATED"/>
    <property type="match status" value="1"/>
</dbReference>
<dbReference type="Proteomes" id="UP000294576">
    <property type="component" value="Unassembled WGS sequence"/>
</dbReference>
<dbReference type="SUPFAM" id="SSF52218">
    <property type="entry name" value="Flavoproteins"/>
    <property type="match status" value="1"/>
</dbReference>
<dbReference type="EMBL" id="SMBH01000001">
    <property type="protein sequence ID" value="TCU20084.1"/>
    <property type="molecule type" value="Genomic_DNA"/>
</dbReference>
<sequence length="190" mass="20611">MQIQIPRRKFLKALPLAAAGLAAPAEKDASQARSGSSGTLVAYFSRTGNTKLIARQIRGARGATLFEINPGNPYPEDYVETVAQASQETRAGYLPPLKTIVADVRRYDTIYLGFPIWGMTAPPVVRSFLRGHDLSGKIIHPFITHGGYGLGDSIDIVRSIAPGADVRPAFSMEADQERRTLEQVTGWLSG</sequence>
<dbReference type="InterPro" id="IPR008254">
    <property type="entry name" value="Flavodoxin/NO_synth"/>
</dbReference>